<keyword evidence="4" id="KW-1185">Reference proteome</keyword>
<evidence type="ECO:0000259" key="2">
    <source>
        <dbReference type="Pfam" id="PF01878"/>
    </source>
</evidence>
<dbReference type="Pfam" id="PF01878">
    <property type="entry name" value="EVE"/>
    <property type="match status" value="1"/>
</dbReference>
<evidence type="ECO:0000256" key="1">
    <source>
        <dbReference type="HAMAP-Rule" id="MF_00771"/>
    </source>
</evidence>
<proteinExistence type="inferred from homology"/>
<gene>
    <name evidence="3" type="ORF">WDJ61_15430</name>
</gene>
<dbReference type="HAMAP" id="MF_00771">
    <property type="entry name" value="UPF0310"/>
    <property type="match status" value="1"/>
</dbReference>
<dbReference type="InterPro" id="IPR022996">
    <property type="entry name" value="UPF0310"/>
</dbReference>
<dbReference type="SUPFAM" id="SSF88697">
    <property type="entry name" value="PUA domain-like"/>
    <property type="match status" value="1"/>
</dbReference>
<dbReference type="Proteomes" id="UP001387364">
    <property type="component" value="Chromosome"/>
</dbReference>
<evidence type="ECO:0000313" key="4">
    <source>
        <dbReference type="Proteomes" id="UP001387364"/>
    </source>
</evidence>
<accession>A0ABZ2N4G1</accession>
<comment type="similarity">
    <text evidence="1">Belongs to the UPF0310 family.</text>
</comment>
<feature type="domain" description="EVE" evidence="2">
    <location>
        <begin position="5"/>
        <end position="135"/>
    </location>
</feature>
<sequence>MSTKFWMGVVSEEHVRVGINGEFAQLCHGKAAPLKRMKQGDWIIYYSPKTSYPNGKPLKYFTAIGKIKSGEVYQFQMSPEFIPFRVDVDYVECRAISFDQIKSKLNFYQTTSNVGLLFRRGHFEVSKEDFLTIIKEMGLCINELDV</sequence>
<evidence type="ECO:0000313" key="3">
    <source>
        <dbReference type="EMBL" id="WXB92603.1"/>
    </source>
</evidence>
<dbReference type="InterPro" id="IPR015947">
    <property type="entry name" value="PUA-like_sf"/>
</dbReference>
<dbReference type="CDD" id="cd21132">
    <property type="entry name" value="EVE-like"/>
    <property type="match status" value="1"/>
</dbReference>
<dbReference type="InterPro" id="IPR002740">
    <property type="entry name" value="EVE_domain"/>
</dbReference>
<name>A0ABZ2N4G1_9BACI</name>
<protein>
    <recommendedName>
        <fullName evidence="1">UPF0310 protein WDJ61_15430</fullName>
    </recommendedName>
</protein>
<dbReference type="NCBIfam" id="NF002616">
    <property type="entry name" value="PRK02268.1-2"/>
    <property type="match status" value="1"/>
</dbReference>
<reference evidence="3 4" key="1">
    <citation type="submission" date="2024-02" db="EMBL/GenBank/DDBJ databases">
        <title>Seven novel Bacillus-like species.</title>
        <authorList>
            <person name="Liu G."/>
        </authorList>
    </citation>
    <scope>NUCLEOTIDE SEQUENCE [LARGE SCALE GENOMIC DNA]</scope>
    <source>
        <strain evidence="3 4">FJAT-52991</strain>
    </source>
</reference>
<dbReference type="EMBL" id="CP147404">
    <property type="protein sequence ID" value="WXB92603.1"/>
    <property type="molecule type" value="Genomic_DNA"/>
</dbReference>
<dbReference type="RefSeq" id="WP_338751267.1">
    <property type="nucleotide sequence ID" value="NZ_CP147404.1"/>
</dbReference>
<organism evidence="3 4">
    <name type="scientific">Bacillus kandeliae</name>
    <dbReference type="NCBI Taxonomy" id="3129297"/>
    <lineage>
        <taxon>Bacteria</taxon>
        <taxon>Bacillati</taxon>
        <taxon>Bacillota</taxon>
        <taxon>Bacilli</taxon>
        <taxon>Bacillales</taxon>
        <taxon>Bacillaceae</taxon>
        <taxon>Bacillus</taxon>
    </lineage>
</organism>
<dbReference type="Gene3D" id="3.10.590.10">
    <property type="entry name" value="ph1033 like domains"/>
    <property type="match status" value="1"/>
</dbReference>